<evidence type="ECO:0000313" key="5">
    <source>
        <dbReference type="EMBL" id="HGT40683.1"/>
    </source>
</evidence>
<feature type="compositionally biased region" description="Low complexity" evidence="2">
    <location>
        <begin position="486"/>
        <end position="510"/>
    </location>
</feature>
<name>A0A7C4QR56_9PLAN</name>
<dbReference type="Pfam" id="PF00263">
    <property type="entry name" value="Secretin"/>
    <property type="match status" value="1"/>
</dbReference>
<dbReference type="Pfam" id="PF13629">
    <property type="entry name" value="T2SS-T3SS_pil_N"/>
    <property type="match status" value="1"/>
</dbReference>
<evidence type="ECO:0000256" key="2">
    <source>
        <dbReference type="SAM" id="MobiDB-lite"/>
    </source>
</evidence>
<feature type="domain" description="Pilus formation protein N-terminal" evidence="4">
    <location>
        <begin position="52"/>
        <end position="126"/>
    </location>
</feature>
<gene>
    <name evidence="5" type="ORF">ENS64_15675</name>
</gene>
<proteinExistence type="inferred from homology"/>
<dbReference type="InterPro" id="IPR004846">
    <property type="entry name" value="T2SS/T3SS_dom"/>
</dbReference>
<dbReference type="EMBL" id="DSVQ01000018">
    <property type="protein sequence ID" value="HGT40683.1"/>
    <property type="molecule type" value="Genomic_DNA"/>
</dbReference>
<dbReference type="InterPro" id="IPR032789">
    <property type="entry name" value="T2SS-T3SS_pil_N"/>
</dbReference>
<evidence type="ECO:0000256" key="1">
    <source>
        <dbReference type="RuleBase" id="RU004003"/>
    </source>
</evidence>
<dbReference type="GO" id="GO:0015627">
    <property type="term" value="C:type II protein secretion system complex"/>
    <property type="evidence" value="ECO:0007669"/>
    <property type="project" value="TreeGrafter"/>
</dbReference>
<feature type="region of interest" description="Disordered" evidence="2">
    <location>
        <begin position="479"/>
        <end position="607"/>
    </location>
</feature>
<evidence type="ECO:0000259" key="3">
    <source>
        <dbReference type="Pfam" id="PF00263"/>
    </source>
</evidence>
<sequence>MLGNSGWRSGGVWLALLMMIGGWCPPRAYTQTASPPSPAVSGEVVSVSGPRSSLEIVERFARVLEFPQGLVRVDGFDPTVLSITPMDPAPGETSARRIRVQALSQGVTTIVVTDADGRVYNVEILVSGDARVVESMLRRLFPNTAVQVSMIRNTILLRGWVAEPHQITEIVDIASRYGADVLNQMKVAGPQDVQLRVKILEAQRSAIRRFGINFSATGRNAVVVSTPGPISPLSTLTLPFGGPPAATFADNQLSNASLALGIATDNFVFEGLIQALKEEGLLKISAEPVLVTRSGEGARLINGGEFPIPVPQSLGTVTIEWREFGVVLESLPIVLGPNTLKQQIRAEVSERDFSTAVTLGGTTVPGLTKRTVETQTVMEFGQTLVIGGLIASRYTAETDKLPFLGELPGVGAAFRRVRYDVAETELIVLITPEYVAPMSAEQVPPGGPGKATAVPTDRELIGSGFIEVPNYGDPCAGPDCPPLTSAPGPAAIMAPPATPAGNSPPSTSPGSLPPGPTTEDGLISPPTHLPPLPHPSLPSAANNRRPESRAASPSQGPARTPTPPSMASRPAPRPPGQEISPAGHQFEVPAGELIEPARPRRPSAHRK</sequence>
<organism evidence="5">
    <name type="scientific">Schlesneria paludicola</name>
    <dbReference type="NCBI Taxonomy" id="360056"/>
    <lineage>
        <taxon>Bacteria</taxon>
        <taxon>Pseudomonadati</taxon>
        <taxon>Planctomycetota</taxon>
        <taxon>Planctomycetia</taxon>
        <taxon>Planctomycetales</taxon>
        <taxon>Planctomycetaceae</taxon>
        <taxon>Schlesneria</taxon>
    </lineage>
</organism>
<dbReference type="AlphaFoldDB" id="A0A7C4QR56"/>
<dbReference type="PANTHER" id="PTHR30332">
    <property type="entry name" value="PROBABLE GENERAL SECRETION PATHWAY PROTEIN D"/>
    <property type="match status" value="1"/>
</dbReference>
<feature type="compositionally biased region" description="Pro residues" evidence="2">
    <location>
        <begin position="527"/>
        <end position="536"/>
    </location>
</feature>
<accession>A0A7C4QR56</accession>
<evidence type="ECO:0000259" key="4">
    <source>
        <dbReference type="Pfam" id="PF13629"/>
    </source>
</evidence>
<protein>
    <submittedName>
        <fullName evidence="5">Uncharacterized protein</fullName>
    </submittedName>
</protein>
<dbReference type="InterPro" id="IPR001775">
    <property type="entry name" value="GspD/PilQ"/>
</dbReference>
<dbReference type="PRINTS" id="PR00811">
    <property type="entry name" value="BCTERIALGSPD"/>
</dbReference>
<dbReference type="PANTHER" id="PTHR30332:SF17">
    <property type="entry name" value="TYPE IV PILIATION SYSTEM PROTEIN DR_0774-RELATED"/>
    <property type="match status" value="1"/>
</dbReference>
<comment type="caution">
    <text evidence="5">The sequence shown here is derived from an EMBL/GenBank/DDBJ whole genome shotgun (WGS) entry which is preliminary data.</text>
</comment>
<feature type="domain" description="Type II/III secretion system secretin-like" evidence="3">
    <location>
        <begin position="275"/>
        <end position="433"/>
    </location>
</feature>
<comment type="similarity">
    <text evidence="1">Belongs to the bacterial secretin family.</text>
</comment>
<dbReference type="InterPro" id="IPR050810">
    <property type="entry name" value="Bact_Secretion_Sys_Channel"/>
</dbReference>
<reference evidence="5" key="1">
    <citation type="journal article" date="2020" name="mSystems">
        <title>Genome- and Community-Level Interaction Insights into Carbon Utilization and Element Cycling Functions of Hydrothermarchaeota in Hydrothermal Sediment.</title>
        <authorList>
            <person name="Zhou Z."/>
            <person name="Liu Y."/>
            <person name="Xu W."/>
            <person name="Pan J."/>
            <person name="Luo Z.H."/>
            <person name="Li M."/>
        </authorList>
    </citation>
    <scope>NUCLEOTIDE SEQUENCE [LARGE SCALE GENOMIC DNA]</scope>
    <source>
        <strain evidence="5">SpSt-508</strain>
    </source>
</reference>
<dbReference type="GO" id="GO:0009306">
    <property type="term" value="P:protein secretion"/>
    <property type="evidence" value="ECO:0007669"/>
    <property type="project" value="InterPro"/>
</dbReference>